<feature type="transmembrane region" description="Helical" evidence="1">
    <location>
        <begin position="79"/>
        <end position="98"/>
    </location>
</feature>
<keyword evidence="1" id="KW-0812">Transmembrane</keyword>
<evidence type="ECO:0008006" key="4">
    <source>
        <dbReference type="Google" id="ProtNLM"/>
    </source>
</evidence>
<dbReference type="AlphaFoldDB" id="A0A1J7C2Y6"/>
<keyword evidence="3" id="KW-1185">Reference proteome</keyword>
<keyword evidence="1" id="KW-0472">Membrane</keyword>
<evidence type="ECO:0000313" key="2">
    <source>
        <dbReference type="EMBL" id="OIV35928.1"/>
    </source>
</evidence>
<organism evidence="2 3">
    <name type="scientific">Mangrovactinospora gilvigrisea</name>
    <dbReference type="NCBI Taxonomy" id="1428644"/>
    <lineage>
        <taxon>Bacteria</taxon>
        <taxon>Bacillati</taxon>
        <taxon>Actinomycetota</taxon>
        <taxon>Actinomycetes</taxon>
        <taxon>Kitasatosporales</taxon>
        <taxon>Streptomycetaceae</taxon>
        <taxon>Mangrovactinospora</taxon>
    </lineage>
</organism>
<dbReference type="InterPro" id="IPR025363">
    <property type="entry name" value="DUF4267"/>
</dbReference>
<name>A0A1J7C2Y6_9ACTN</name>
<feature type="transmembrane region" description="Helical" evidence="1">
    <location>
        <begin position="104"/>
        <end position="126"/>
    </location>
</feature>
<accession>A0A1J7C2Y6</accession>
<dbReference type="EMBL" id="MLCF01000125">
    <property type="protein sequence ID" value="OIV35928.1"/>
    <property type="molecule type" value="Genomic_DNA"/>
</dbReference>
<dbReference type="Proteomes" id="UP000243342">
    <property type="component" value="Unassembled WGS sequence"/>
</dbReference>
<comment type="caution">
    <text evidence="2">The sequence shown here is derived from an EMBL/GenBank/DDBJ whole genome shotgun (WGS) entry which is preliminary data.</text>
</comment>
<proteinExistence type="predicted"/>
<evidence type="ECO:0000256" key="1">
    <source>
        <dbReference type="SAM" id="Phobius"/>
    </source>
</evidence>
<evidence type="ECO:0000313" key="3">
    <source>
        <dbReference type="Proteomes" id="UP000243342"/>
    </source>
</evidence>
<reference evidence="2 3" key="1">
    <citation type="submission" date="2016-10" db="EMBL/GenBank/DDBJ databases">
        <title>Genome sequence of Streptomyces gilvigriseus MUSC 26.</title>
        <authorList>
            <person name="Lee L.-H."/>
            <person name="Ser H.-L."/>
        </authorList>
    </citation>
    <scope>NUCLEOTIDE SEQUENCE [LARGE SCALE GENOMIC DNA]</scope>
    <source>
        <strain evidence="2 3">MUSC 26</strain>
    </source>
</reference>
<protein>
    <recommendedName>
        <fullName evidence="4">DUF4267 domain-containing protein</fullName>
    </recommendedName>
</protein>
<keyword evidence="1" id="KW-1133">Transmembrane helix</keyword>
<dbReference type="Pfam" id="PF14087">
    <property type="entry name" value="DUF4267"/>
    <property type="match status" value="1"/>
</dbReference>
<sequence>MTRSPLRTTTTVFAVLITVAAASFGIQFLVVPEYAASGFGLTPYPTGNAAGYFMTKAGLDLALAAGLAMLLIRRQRRTLGWVVLLDAIAPIFDGTAVITHHGPLATALGVHWATAALMILTAGLLLREKPREAAAAADTAAGAAAADSAHDAVTAPQRGLTVTATSPASVR</sequence>
<feature type="transmembrane region" description="Helical" evidence="1">
    <location>
        <begin position="12"/>
        <end position="30"/>
    </location>
</feature>
<dbReference type="STRING" id="1428644.BIV57_19030"/>
<feature type="transmembrane region" description="Helical" evidence="1">
    <location>
        <begin position="50"/>
        <end position="72"/>
    </location>
</feature>
<dbReference type="RefSeq" id="WP_071658121.1">
    <property type="nucleotide sequence ID" value="NZ_MLCF01000125.1"/>
</dbReference>
<dbReference type="OrthoDB" id="119790at2"/>
<gene>
    <name evidence="2" type="ORF">BIV57_19030</name>
</gene>